<keyword evidence="3" id="KW-1185">Reference proteome</keyword>
<accession>A0AAE3YHG0</accession>
<proteinExistence type="predicted"/>
<feature type="chain" id="PRO_5042001389" evidence="1">
    <location>
        <begin position="29"/>
        <end position="229"/>
    </location>
</feature>
<dbReference type="RefSeq" id="WP_309850088.1">
    <property type="nucleotide sequence ID" value="NZ_BAAAIU010000044.1"/>
</dbReference>
<evidence type="ECO:0000313" key="3">
    <source>
        <dbReference type="Proteomes" id="UP001247307"/>
    </source>
</evidence>
<sequence>MTAKRINQIVSAVILTLCLASTPLSAQAVEGAKTTPTTPSTTRGTDIIDITNQSRATIEAAQARTESGGVILHAPSSSLDWTKAKVVSAAGITLVTVPLNKAGNQWSNFTVEVKHDGTLGGYTEQHFRATGATSGRVTIYTNGQKVLDRVSTAPEDTQSEIAFGLMDAVCELNDCLASAGIPGWVVAGATAVCGAAGGWVGVVSCYGAAAIAGGTLGWCTSRAVHKLPL</sequence>
<dbReference type="EMBL" id="JAVDUI010000001">
    <property type="protein sequence ID" value="MDR6891841.1"/>
    <property type="molecule type" value="Genomic_DNA"/>
</dbReference>
<feature type="signal peptide" evidence="1">
    <location>
        <begin position="1"/>
        <end position="28"/>
    </location>
</feature>
<evidence type="ECO:0000256" key="1">
    <source>
        <dbReference type="SAM" id="SignalP"/>
    </source>
</evidence>
<comment type="caution">
    <text evidence="2">The sequence shown here is derived from an EMBL/GenBank/DDBJ whole genome shotgun (WGS) entry which is preliminary data.</text>
</comment>
<reference evidence="2" key="1">
    <citation type="submission" date="2023-07" db="EMBL/GenBank/DDBJ databases">
        <title>Sequencing the genomes of 1000 actinobacteria strains.</title>
        <authorList>
            <person name="Klenk H.-P."/>
        </authorList>
    </citation>
    <scope>NUCLEOTIDE SEQUENCE</scope>
    <source>
        <strain evidence="2">DSM 13988</strain>
    </source>
</reference>
<dbReference type="AlphaFoldDB" id="A0AAE3YHG0"/>
<gene>
    <name evidence="2" type="ORF">J2S35_000781</name>
</gene>
<name>A0AAE3YHG0_9MICC</name>
<evidence type="ECO:0000313" key="2">
    <source>
        <dbReference type="EMBL" id="MDR6891841.1"/>
    </source>
</evidence>
<keyword evidence="1" id="KW-0732">Signal</keyword>
<organism evidence="2 3">
    <name type="scientific">Falsarthrobacter nasiphocae</name>
    <dbReference type="NCBI Taxonomy" id="189863"/>
    <lineage>
        <taxon>Bacteria</taxon>
        <taxon>Bacillati</taxon>
        <taxon>Actinomycetota</taxon>
        <taxon>Actinomycetes</taxon>
        <taxon>Micrococcales</taxon>
        <taxon>Micrococcaceae</taxon>
        <taxon>Falsarthrobacter</taxon>
    </lineage>
</organism>
<dbReference type="Proteomes" id="UP001247307">
    <property type="component" value="Unassembled WGS sequence"/>
</dbReference>
<protein>
    <submittedName>
        <fullName evidence="2">Uncharacterized protein</fullName>
    </submittedName>
</protein>